<dbReference type="GeneID" id="77221211"/>
<protein>
    <submittedName>
        <fullName evidence="1">Cytochrome c family protein</fullName>
    </submittedName>
</protein>
<sequence>MYNARPASAFGVLPMALCAAASLASAAPPDSSPGEAERLFQDNCTTCHGADRGGFIAPALHSAALNSSETALRSMIMFGIPDTLMPPWLGVLEDEQIRALAHFIKTTPRGKPEWTLEDIRNSVEVLADESTLPDKPVYDGDVRDLMAVMVRGRHGKAPAARVVFYDGKSNRQVGEIATEYAPHILDYDPVNPRWGYLKTDTSEVYKIDLYSLKAVRKVKAGLSGPSIAVSADGRYLLSGSFAPGIVTLLDARTLEPLSRVELRGTDYDGKPVESASSMVIASPLDNTFAIAVRQTGQVWILDPRQPQAPIVSRIEKVGRFVHDAFLAPDRRHMFLADYVGNAFAVVDLQQRRLVKTLEGGCQPHVGSGAVTPIGGRMLAFGTNIGTCDKKSVVTVWDAKTFEMVKQIPVSGATESPAAHPDAPYVAVDIVDKDRRARHVELIDKNTLSVVRTLEADGHLYFPEYTRDGKYLYVSGGYTGDRLHIYDSHSLEEVASYPLETPAGIFSRARTEWGTVGLPLALEGSVKP</sequence>
<reference evidence="1 2" key="1">
    <citation type="submission" date="2018-02" db="EMBL/GenBank/DDBJ databases">
        <title>FDA/CDC Antimicrobial Resistant Isolate Bank Genome Sequencing.</title>
        <authorList>
            <person name="Benahmed F.H."/>
            <person name="Lutgring J.D."/>
            <person name="Yoo B."/>
            <person name="Machado M."/>
            <person name="Brown A."/>
            <person name="McAllister G."/>
            <person name="Perry A."/>
            <person name="Halpin A.L."/>
            <person name="Vavikolanu K."/>
            <person name="Ott S."/>
            <person name="Zhao X."/>
            <person name="Tallon L.J."/>
            <person name="Sadzewicz L."/>
            <person name="Aluvathingal J."/>
            <person name="Nadendla S."/>
            <person name="Voskania-kordi A."/>
            <person name="Simonyan V."/>
            <person name="Patel J."/>
            <person name="Shawar R.M."/>
        </authorList>
    </citation>
    <scope>NUCLEOTIDE SEQUENCE [LARGE SCALE GENOMIC DNA]</scope>
    <source>
        <strain evidence="1 2">AR_0356</strain>
    </source>
</reference>
<dbReference type="Gene3D" id="1.10.760.10">
    <property type="entry name" value="Cytochrome c-like domain"/>
    <property type="match status" value="1"/>
</dbReference>
<organism evidence="1 2">
    <name type="scientific">Pseudomonas paraeruginosa</name>
    <dbReference type="NCBI Taxonomy" id="2994495"/>
    <lineage>
        <taxon>Bacteria</taxon>
        <taxon>Pseudomonadati</taxon>
        <taxon>Pseudomonadota</taxon>
        <taxon>Gammaproteobacteria</taxon>
        <taxon>Pseudomonadales</taxon>
        <taxon>Pseudomonadaceae</taxon>
        <taxon>Pseudomonas</taxon>
    </lineage>
</organism>
<dbReference type="SUPFAM" id="SSF51004">
    <property type="entry name" value="C-terminal (heme d1) domain of cytochrome cd1-nitrite reductase"/>
    <property type="match status" value="1"/>
</dbReference>
<dbReference type="Proteomes" id="UP000238390">
    <property type="component" value="Chromosome"/>
</dbReference>
<dbReference type="InterPro" id="IPR051200">
    <property type="entry name" value="Host-pathogen_enzymatic-act"/>
</dbReference>
<dbReference type="SUPFAM" id="SSF46626">
    <property type="entry name" value="Cytochrome c"/>
    <property type="match status" value="1"/>
</dbReference>
<dbReference type="RefSeq" id="WP_012075796.1">
    <property type="nucleotide sequence ID" value="NZ_CP020560.1"/>
</dbReference>
<dbReference type="PANTHER" id="PTHR47197">
    <property type="entry name" value="PROTEIN NIRF"/>
    <property type="match status" value="1"/>
</dbReference>
<dbReference type="InterPro" id="IPR011048">
    <property type="entry name" value="Haem_d1_sf"/>
</dbReference>
<dbReference type="PROSITE" id="PS51007">
    <property type="entry name" value="CYTC"/>
    <property type="match status" value="1"/>
</dbReference>
<dbReference type="PANTHER" id="PTHR47197:SF3">
    <property type="entry name" value="DIHYDRO-HEME D1 DEHYDROGENASE"/>
    <property type="match status" value="1"/>
</dbReference>
<evidence type="ECO:0000313" key="1">
    <source>
        <dbReference type="EMBL" id="AVK02863.1"/>
    </source>
</evidence>
<proteinExistence type="predicted"/>
<dbReference type="AlphaFoldDB" id="A0A2R3ILU7"/>
<evidence type="ECO:0000313" key="2">
    <source>
        <dbReference type="Proteomes" id="UP000238390"/>
    </source>
</evidence>
<keyword evidence="2" id="KW-1185">Reference proteome</keyword>
<dbReference type="InterPro" id="IPR003143">
    <property type="entry name" value="Cyt_cd1_C_sf"/>
</dbReference>
<dbReference type="GO" id="GO:0009055">
    <property type="term" value="F:electron transfer activity"/>
    <property type="evidence" value="ECO:0007669"/>
    <property type="project" value="InterPro"/>
</dbReference>
<dbReference type="InterPro" id="IPR009056">
    <property type="entry name" value="Cyt_c-like_dom"/>
</dbReference>
<dbReference type="GO" id="GO:0020037">
    <property type="term" value="F:heme binding"/>
    <property type="evidence" value="ECO:0007669"/>
    <property type="project" value="InterPro"/>
</dbReference>
<dbReference type="CDD" id="cd20785">
    <property type="entry name" value="8prop_hemeD1_cyt_cd1-like"/>
    <property type="match status" value="1"/>
</dbReference>
<dbReference type="Pfam" id="PF13442">
    <property type="entry name" value="Cytochrome_CBB3"/>
    <property type="match status" value="1"/>
</dbReference>
<dbReference type="Pfam" id="PF02239">
    <property type="entry name" value="Cytochrom_D1"/>
    <property type="match status" value="1"/>
</dbReference>
<dbReference type="InterPro" id="IPR036909">
    <property type="entry name" value="Cyt_c-like_dom_sf"/>
</dbReference>
<gene>
    <name evidence="1" type="ORF">CSB93_4299</name>
</gene>
<dbReference type="EMBL" id="CP027169">
    <property type="protein sequence ID" value="AVK02863.1"/>
    <property type="molecule type" value="Genomic_DNA"/>
</dbReference>
<dbReference type="Gene3D" id="2.140.10.20">
    <property type="entry name" value="C-terminal (heme d1) domain of cytochrome cd1-nitrite reductase"/>
    <property type="match status" value="1"/>
</dbReference>
<name>A0A2R3ILU7_9PSED</name>
<accession>A0A2R3ILU7</accession>